<dbReference type="GO" id="GO:0007091">
    <property type="term" value="P:metaphase/anaphase transition of mitotic cell cycle"/>
    <property type="evidence" value="ECO:0007669"/>
    <property type="project" value="TreeGrafter"/>
</dbReference>
<dbReference type="Proteomes" id="UP000696485">
    <property type="component" value="Unassembled WGS sequence"/>
</dbReference>
<proteinExistence type="inferred from homology"/>
<reference evidence="4" key="1">
    <citation type="journal article" date="2020" name="Fungal Divers.">
        <title>Resolving the Mortierellaceae phylogeny through synthesis of multi-gene phylogenetics and phylogenomics.</title>
        <authorList>
            <person name="Vandepol N."/>
            <person name="Liber J."/>
            <person name="Desiro A."/>
            <person name="Na H."/>
            <person name="Kennedy M."/>
            <person name="Barry K."/>
            <person name="Grigoriev I.V."/>
            <person name="Miller A.N."/>
            <person name="O'Donnell K."/>
            <person name="Stajich J.E."/>
            <person name="Bonito G."/>
        </authorList>
    </citation>
    <scope>NUCLEOTIDE SEQUENCE</scope>
    <source>
        <strain evidence="4">NVP1</strain>
    </source>
</reference>
<dbReference type="SUPFAM" id="SSF48452">
    <property type="entry name" value="TPR-like"/>
    <property type="match status" value="2"/>
</dbReference>
<dbReference type="AlphaFoldDB" id="A0A9P5VHR3"/>
<dbReference type="Pfam" id="PF13181">
    <property type="entry name" value="TPR_8"/>
    <property type="match status" value="2"/>
</dbReference>
<dbReference type="Pfam" id="PF00515">
    <property type="entry name" value="TPR_1"/>
    <property type="match status" value="2"/>
</dbReference>
<dbReference type="EMBL" id="JAAAUY010001051">
    <property type="protein sequence ID" value="KAF9324656.1"/>
    <property type="molecule type" value="Genomic_DNA"/>
</dbReference>
<gene>
    <name evidence="4" type="primary">CDC27</name>
    <name evidence="4" type="ORF">BG006_000342</name>
</gene>
<feature type="repeat" description="TPR" evidence="3">
    <location>
        <begin position="315"/>
        <end position="348"/>
    </location>
</feature>
<evidence type="ECO:0000256" key="2">
    <source>
        <dbReference type="ARBA" id="ARBA00038210"/>
    </source>
</evidence>
<dbReference type="InterPro" id="IPR019734">
    <property type="entry name" value="TPR_rpt"/>
</dbReference>
<organism evidence="4 5">
    <name type="scientific">Podila minutissima</name>
    <dbReference type="NCBI Taxonomy" id="64525"/>
    <lineage>
        <taxon>Eukaryota</taxon>
        <taxon>Fungi</taxon>
        <taxon>Fungi incertae sedis</taxon>
        <taxon>Mucoromycota</taxon>
        <taxon>Mortierellomycotina</taxon>
        <taxon>Mortierellomycetes</taxon>
        <taxon>Mortierellales</taxon>
        <taxon>Mortierellaceae</taxon>
        <taxon>Podila</taxon>
    </lineage>
</organism>
<dbReference type="PROSITE" id="PS50005">
    <property type="entry name" value="TPR"/>
    <property type="match status" value="6"/>
</dbReference>
<dbReference type="GO" id="GO:0005680">
    <property type="term" value="C:anaphase-promoting complex"/>
    <property type="evidence" value="ECO:0007669"/>
    <property type="project" value="UniProtKB-ARBA"/>
</dbReference>
<feature type="repeat" description="TPR" evidence="3">
    <location>
        <begin position="213"/>
        <end position="246"/>
    </location>
</feature>
<dbReference type="GO" id="GO:0005737">
    <property type="term" value="C:cytoplasm"/>
    <property type="evidence" value="ECO:0007669"/>
    <property type="project" value="TreeGrafter"/>
</dbReference>
<comment type="caution">
    <text evidence="4">The sequence shown here is derived from an EMBL/GenBank/DDBJ whole genome shotgun (WGS) entry which is preliminary data.</text>
</comment>
<dbReference type="Pfam" id="PF14559">
    <property type="entry name" value="TPR_19"/>
    <property type="match status" value="1"/>
</dbReference>
<dbReference type="Gene3D" id="1.25.40.10">
    <property type="entry name" value="Tetratricopeptide repeat domain"/>
    <property type="match status" value="3"/>
</dbReference>
<dbReference type="GO" id="GO:0051301">
    <property type="term" value="P:cell division"/>
    <property type="evidence" value="ECO:0007669"/>
    <property type="project" value="TreeGrafter"/>
</dbReference>
<feature type="repeat" description="TPR" evidence="3">
    <location>
        <begin position="247"/>
        <end position="280"/>
    </location>
</feature>
<comment type="similarity">
    <text evidence="2">Belongs to the APC3/CDC27 family.</text>
</comment>
<keyword evidence="5" id="KW-1185">Reference proteome</keyword>
<evidence type="ECO:0000256" key="1">
    <source>
        <dbReference type="ARBA" id="ARBA00022803"/>
    </source>
</evidence>
<dbReference type="SMART" id="SM00028">
    <property type="entry name" value="TPR"/>
    <property type="match status" value="7"/>
</dbReference>
<dbReference type="GO" id="GO:0016567">
    <property type="term" value="P:protein ubiquitination"/>
    <property type="evidence" value="ECO:0007669"/>
    <property type="project" value="TreeGrafter"/>
</dbReference>
<dbReference type="InterPro" id="IPR011990">
    <property type="entry name" value="TPR-like_helical_dom_sf"/>
</dbReference>
<dbReference type="PANTHER" id="PTHR12558">
    <property type="entry name" value="CELL DIVISION CYCLE 16,23,27"/>
    <property type="match status" value="1"/>
</dbReference>
<name>A0A9P5VHR3_9FUNG</name>
<evidence type="ECO:0000313" key="5">
    <source>
        <dbReference type="Proteomes" id="UP000696485"/>
    </source>
</evidence>
<evidence type="ECO:0000256" key="3">
    <source>
        <dbReference type="PROSITE-ProRule" id="PRU00339"/>
    </source>
</evidence>
<dbReference type="GO" id="GO:0031145">
    <property type="term" value="P:anaphase-promoting complex-dependent catabolic process"/>
    <property type="evidence" value="ECO:0007669"/>
    <property type="project" value="TreeGrafter"/>
</dbReference>
<dbReference type="PANTHER" id="PTHR12558:SF13">
    <property type="entry name" value="CELL DIVISION CYCLE PROTEIN 27 HOMOLOG"/>
    <property type="match status" value="1"/>
</dbReference>
<feature type="repeat" description="TPR" evidence="3">
    <location>
        <begin position="179"/>
        <end position="212"/>
    </location>
</feature>
<feature type="repeat" description="TPR" evidence="3">
    <location>
        <begin position="145"/>
        <end position="178"/>
    </location>
</feature>
<keyword evidence="1 3" id="KW-0802">TPR repeat</keyword>
<protein>
    <submittedName>
        <fullName evidence="4">Anaphase-promoting complex subunit cdc27</fullName>
    </submittedName>
</protein>
<feature type="repeat" description="TPR" evidence="3">
    <location>
        <begin position="77"/>
        <end position="110"/>
    </location>
</feature>
<accession>A0A9P5VHR3</accession>
<evidence type="ECO:0000313" key="4">
    <source>
        <dbReference type="EMBL" id="KAF9324656.1"/>
    </source>
</evidence>
<sequence length="376" mass="43334">MHETNEDRDKDRECERDSKDVLPKRTEAELWQEAVALQSMADIFRIMARAYGSFSINKYAESITLFKTLPIAHLNSGWVQCQIGKCYSEMADYEEAEKHFLLARTLEPSMHKDMDSYSSCLWHLKKETALSTLAKDLKDADSQSHVAWVALGNAYNLRQDHEQALNCFQRAIQLNDQYAYAHTLSGQEYFALEEHDKAQAEYQLAMTINPRHFHAWYGMGQVYGKMGKNDLSLVYYQEAQKLNPSNGVLLYLVGTIQEKLDRAPDARLSFERAIKINPTNVVARYRLAKVLDEMGFMDEAIEELELIKNLAPNEPKVYMLQGKILDKMGNKEEALKYLTWALDLDTKSSHEIQGLIDKINKGSEEQDLNYDYIMDE</sequence>